<reference evidence="2" key="1">
    <citation type="submission" date="2022-01" db="EMBL/GenBank/DDBJ databases">
        <title>Comparative genomics reveals a dynamic genome evolution in the ectomycorrhizal milk-cap (Lactarius) mushrooms.</title>
        <authorList>
            <consortium name="DOE Joint Genome Institute"/>
            <person name="Lebreton A."/>
            <person name="Tang N."/>
            <person name="Kuo A."/>
            <person name="LaButti K."/>
            <person name="Drula E."/>
            <person name="Barry K."/>
            <person name="Clum A."/>
            <person name="Lipzen A."/>
            <person name="Mousain D."/>
            <person name="Ng V."/>
            <person name="Wang R."/>
            <person name="Wang X."/>
            <person name="Dai Y."/>
            <person name="Henrissat B."/>
            <person name="Grigoriev I.V."/>
            <person name="Guerin-Laguette A."/>
            <person name="Yu F."/>
            <person name="Martin F.M."/>
        </authorList>
    </citation>
    <scope>NUCLEOTIDE SEQUENCE</scope>
    <source>
        <strain evidence="2">QP</strain>
    </source>
</reference>
<comment type="caution">
    <text evidence="2">The sequence shown here is derived from an EMBL/GenBank/DDBJ whole genome shotgun (WGS) entry which is preliminary data.</text>
</comment>
<protein>
    <submittedName>
        <fullName evidence="2">Uncharacterized protein</fullName>
    </submittedName>
</protein>
<dbReference type="PANTHER" id="PTHR46423:SF1">
    <property type="entry name" value="RNA POLYMERASE II-ASSOCIATED PROTEIN 3"/>
    <property type="match status" value="1"/>
</dbReference>
<dbReference type="PANTHER" id="PTHR46423">
    <property type="entry name" value="RNA POLYMERASE II-ASSOCIATED PROTEIN 3"/>
    <property type="match status" value="1"/>
</dbReference>
<dbReference type="InterPro" id="IPR011990">
    <property type="entry name" value="TPR-like_helical_dom_sf"/>
</dbReference>
<dbReference type="EMBL" id="JAKELL010000049">
    <property type="protein sequence ID" value="KAH8987157.1"/>
    <property type="molecule type" value="Genomic_DNA"/>
</dbReference>
<keyword evidence="3" id="KW-1185">Reference proteome</keyword>
<name>A0AAD4QBJ5_9AGAM</name>
<dbReference type="Gene3D" id="1.25.40.10">
    <property type="entry name" value="Tetratricopeptide repeat domain"/>
    <property type="match status" value="1"/>
</dbReference>
<keyword evidence="1" id="KW-0802">TPR repeat</keyword>
<evidence type="ECO:0000313" key="2">
    <source>
        <dbReference type="EMBL" id="KAH8987157.1"/>
    </source>
</evidence>
<evidence type="ECO:0000256" key="1">
    <source>
        <dbReference type="ARBA" id="ARBA00022803"/>
    </source>
</evidence>
<accession>A0AAD4QBJ5</accession>
<dbReference type="GO" id="GO:0101031">
    <property type="term" value="C:protein folding chaperone complex"/>
    <property type="evidence" value="ECO:0007669"/>
    <property type="project" value="TreeGrafter"/>
</dbReference>
<evidence type="ECO:0000313" key="3">
    <source>
        <dbReference type="Proteomes" id="UP001201163"/>
    </source>
</evidence>
<dbReference type="SUPFAM" id="SSF48452">
    <property type="entry name" value="TPR-like"/>
    <property type="match status" value="1"/>
</dbReference>
<organism evidence="2 3">
    <name type="scientific">Lactarius akahatsu</name>
    <dbReference type="NCBI Taxonomy" id="416441"/>
    <lineage>
        <taxon>Eukaryota</taxon>
        <taxon>Fungi</taxon>
        <taxon>Dikarya</taxon>
        <taxon>Basidiomycota</taxon>
        <taxon>Agaricomycotina</taxon>
        <taxon>Agaricomycetes</taxon>
        <taxon>Russulales</taxon>
        <taxon>Russulaceae</taxon>
        <taxon>Lactarius</taxon>
    </lineage>
</organism>
<sequence length="152" mass="16585">MFTFTPASIAPEHKRIFLIAAAAAAAIALTVVAVRSSTSTDKPLSKRQLARLSPDERRALVQTLRQRAEAATQADDYERAVELYTRALAAADASAVAALHTSRAWCYASMRPPRHREVVRDCDAALALDPLDAMAVLRRSIALQELKAMGER</sequence>
<dbReference type="InterPro" id="IPR051966">
    <property type="entry name" value="RPAP3"/>
</dbReference>
<gene>
    <name evidence="2" type="ORF">EDB92DRAFT_1149849</name>
</gene>
<dbReference type="AlphaFoldDB" id="A0AAD4QBJ5"/>
<dbReference type="Proteomes" id="UP001201163">
    <property type="component" value="Unassembled WGS sequence"/>
</dbReference>
<proteinExistence type="predicted"/>